<dbReference type="PANTHER" id="PTHR42749">
    <property type="entry name" value="CELL SHAPE-DETERMINING PROTEIN MREB"/>
    <property type="match status" value="1"/>
</dbReference>
<name>A0A1Y3U322_9FIRM</name>
<dbReference type="AlphaFoldDB" id="A0A1Y3U322"/>
<dbReference type="InterPro" id="IPR013126">
    <property type="entry name" value="Hsp_70_fam"/>
</dbReference>
<dbReference type="RefSeq" id="WP_087990038.1">
    <property type="nucleotide sequence ID" value="NZ_CAUFCZ010000070.1"/>
</dbReference>
<evidence type="ECO:0000313" key="5">
    <source>
        <dbReference type="Proteomes" id="UP000195455"/>
    </source>
</evidence>
<accession>A0A1Y3U322</accession>
<dbReference type="Pfam" id="PF00012">
    <property type="entry name" value="HSP70"/>
    <property type="match status" value="1"/>
</dbReference>
<dbReference type="CDD" id="cd10170">
    <property type="entry name" value="ASKHA_NBD_HSP70"/>
    <property type="match status" value="1"/>
</dbReference>
<keyword evidence="3" id="KW-0143">Chaperone</keyword>
<dbReference type="Gene3D" id="3.30.420.40">
    <property type="match status" value="2"/>
</dbReference>
<evidence type="ECO:0000256" key="1">
    <source>
        <dbReference type="ARBA" id="ARBA00022741"/>
    </source>
</evidence>
<proteinExistence type="predicted"/>
<keyword evidence="1" id="KW-0547">Nucleotide-binding</keyword>
<dbReference type="SUPFAM" id="SSF53067">
    <property type="entry name" value="Actin-like ATPase domain"/>
    <property type="match status" value="2"/>
</dbReference>
<dbReference type="GO" id="GO:0140662">
    <property type="term" value="F:ATP-dependent protein folding chaperone"/>
    <property type="evidence" value="ECO:0007669"/>
    <property type="project" value="InterPro"/>
</dbReference>
<dbReference type="Gene3D" id="2.130.10.30">
    <property type="entry name" value="Regulator of chromosome condensation 1/beta-lactamase-inhibitor protein II"/>
    <property type="match status" value="1"/>
</dbReference>
<evidence type="ECO:0000256" key="2">
    <source>
        <dbReference type="ARBA" id="ARBA00022840"/>
    </source>
</evidence>
<dbReference type="Proteomes" id="UP000195455">
    <property type="component" value="Unassembled WGS sequence"/>
</dbReference>
<keyword evidence="2" id="KW-0067">ATP-binding</keyword>
<dbReference type="PANTHER" id="PTHR42749:SF1">
    <property type="entry name" value="CELL SHAPE-DETERMINING PROTEIN MREB"/>
    <property type="match status" value="1"/>
</dbReference>
<dbReference type="Gene3D" id="3.90.640.10">
    <property type="entry name" value="Actin, Chain A, domain 4"/>
    <property type="match status" value="1"/>
</dbReference>
<dbReference type="GO" id="GO:0005524">
    <property type="term" value="F:ATP binding"/>
    <property type="evidence" value="ECO:0007669"/>
    <property type="project" value="UniProtKB-KW"/>
</dbReference>
<protein>
    <submittedName>
        <fullName evidence="4">Uncharacterized protein</fullName>
    </submittedName>
</protein>
<dbReference type="SUPFAM" id="SSF50985">
    <property type="entry name" value="RCC1/BLIP-II"/>
    <property type="match status" value="1"/>
</dbReference>
<comment type="caution">
    <text evidence="4">The sequence shown here is derived from an EMBL/GenBank/DDBJ whole genome shotgun (WGS) entry which is preliminary data.</text>
</comment>
<evidence type="ECO:0000313" key="4">
    <source>
        <dbReference type="EMBL" id="OUN40819.1"/>
    </source>
</evidence>
<evidence type="ECO:0000256" key="3">
    <source>
        <dbReference type="ARBA" id="ARBA00023186"/>
    </source>
</evidence>
<dbReference type="InterPro" id="IPR043129">
    <property type="entry name" value="ATPase_NBD"/>
</dbReference>
<organism evidence="4 5">
    <name type="scientific">Anaerotignum lactatifermentans</name>
    <dbReference type="NCBI Taxonomy" id="160404"/>
    <lineage>
        <taxon>Bacteria</taxon>
        <taxon>Bacillati</taxon>
        <taxon>Bacillota</taxon>
        <taxon>Clostridia</taxon>
        <taxon>Lachnospirales</taxon>
        <taxon>Anaerotignaceae</taxon>
        <taxon>Anaerotignum</taxon>
    </lineage>
</organism>
<dbReference type="InterPro" id="IPR009091">
    <property type="entry name" value="RCC1/BLIP-II"/>
</dbReference>
<gene>
    <name evidence="4" type="ORF">B5G26_13600</name>
</gene>
<sequence length="819" mass="92360">MSIERIIGIDFGTSTSVIRVKRYENGKPVGIGTRLDTQKVFDLVPTVIQEVNGHRYYGEEAVAPKGKNAIIYRNFKLDLESDDECKRNIAKGLTEAFLSFLADAYQTDSEGGHLGESTDLERTIISYPVKWCDDTKNFMVEATRKAGFPNVEGMDEAQAAIHAVVVQNEKILLAKKYLQENIPTTILLIDMGAGTTDLVLCRYTPGKQPKNEILATWPKEGDVLFGGSEVDRLLRYYVSELFVDKSQSETLLKRIPMEQFKAWKETVVAKVLENNETVDQFYTLDDLADMLEIEMKPYSLDRLAFETCASNYLKQFPKLINGCLNAADMQGEQVDLVVLTGGHSQWYFANEIIAGKMPNISSVIFPHIAQNTSRIIRVAHPQETAALGMVFSPLAVNFKNNEQNNYEKKENDIDYLKHKNEGQLSNNTNSSTERNRLCVPKQVFCYFNDIIVLKNNGKIWCEGEFKNFSCDNEAFKLNDILQKWTNIDSLCSIRYNIFVGVKPNGDVVVAGPDENLNNQIQKLKNIKQIDKNSLISYQKKRDYVIAMTNDGRIVSSNENLNGELSNWKNITSLNSLIGVCKDGTVRSCIKSFEKKYDDQYENTLKNWNNIVQTVSGVYNVAGLRSDGTVVTMRPTGSFYVDNKPWNTENWRNVTKLACGIYHVVGLCKDGTVVASGIEHSNECHVSTWKDIVSIYASDYWTAGLRKDGTVVTTLDSLCGRSMTSEWENIIEICGGERSIIGIKATGEIEQLSFELKGLIYTKIVPESVKKYTHIWQAQDKADPEVFEDYKMATEKHKKVFKGPLSDEEMGGENGIDLDW</sequence>
<reference evidence="5" key="1">
    <citation type="submission" date="2017-04" db="EMBL/GenBank/DDBJ databases">
        <title>Function of individual gut microbiota members based on whole genome sequencing of pure cultures obtained from chicken caecum.</title>
        <authorList>
            <person name="Medvecky M."/>
            <person name="Cejkova D."/>
            <person name="Polansky O."/>
            <person name="Karasova D."/>
            <person name="Kubasova T."/>
            <person name="Cizek A."/>
            <person name="Rychlik I."/>
        </authorList>
    </citation>
    <scope>NUCLEOTIDE SEQUENCE [LARGE SCALE GENOMIC DNA]</scope>
    <source>
        <strain evidence="5">An75</strain>
    </source>
</reference>
<dbReference type="EMBL" id="NFHM01000028">
    <property type="protein sequence ID" value="OUN40819.1"/>
    <property type="molecule type" value="Genomic_DNA"/>
</dbReference>